<feature type="transmembrane region" description="Helical" evidence="8">
    <location>
        <begin position="26"/>
        <end position="48"/>
    </location>
</feature>
<feature type="transmembrane region" description="Helical" evidence="8">
    <location>
        <begin position="321"/>
        <end position="339"/>
    </location>
</feature>
<keyword evidence="3 7" id="KW-0813">Transport</keyword>
<dbReference type="AlphaFoldDB" id="A0A0N8GG70"/>
<dbReference type="InterPro" id="IPR026030">
    <property type="entry name" value="Pur-cyt_permease_Fcy2/21/22"/>
</dbReference>
<dbReference type="InterPro" id="IPR001248">
    <property type="entry name" value="Pur-cyt_permease"/>
</dbReference>
<proteinExistence type="inferred from homology"/>
<keyword evidence="5 8" id="KW-1133">Transmembrane helix</keyword>
<feature type="transmembrane region" description="Helical" evidence="8">
    <location>
        <begin position="54"/>
        <end position="77"/>
    </location>
</feature>
<organism evidence="9 10">
    <name type="scientific">Rossellomorea vietnamensis</name>
    <dbReference type="NCBI Taxonomy" id="218284"/>
    <lineage>
        <taxon>Bacteria</taxon>
        <taxon>Bacillati</taxon>
        <taxon>Bacillota</taxon>
        <taxon>Bacilli</taxon>
        <taxon>Bacillales</taxon>
        <taxon>Bacillaceae</taxon>
        <taxon>Rossellomorea</taxon>
    </lineage>
</organism>
<protein>
    <submittedName>
        <fullName evidence="9">Cytosine permease</fullName>
    </submittedName>
</protein>
<sequence length="442" mass="47799">MKQPMIERLGLEKVPPELKSTTWIEYFIIQLAFSVNAGNFLIPALAVLEGGLSFQAAFIATVLGASVAFLFVSFLSLPGSRYGLPAQYVLRSIIGTRLSMLIASPIRSLTSLYWFSVQTIGGTFVIISMVEKVTPYTIPFIPVAIGLAIIMTLLALIGFEAVKKATKLFIPILVIGQGIILYLFLTKGADSLPTLTQGQEPFSIGTFLFYSSLVFVQYISGVSASSDITRYSKSDRHGFWGLYAGNVVGFMMTALLGGLSASLFKDLNPFVAAGQLTDSSLLLLVITACAMVSMISINLSNAYTGGYSLLNALPSLSRIQSALVFSVAGIILSSFPQLVYNAQEYISYLGILIIPISAIVVADYLVIRKGRISENALVRLASGEANFNREALVVLGVGMVFYLVIPDSFSPGFSCFIFTSLLYTLSKSLGRFERQDPIQKLG</sequence>
<evidence type="ECO:0000313" key="10">
    <source>
        <dbReference type="Proteomes" id="UP000050398"/>
    </source>
</evidence>
<dbReference type="Proteomes" id="UP000050398">
    <property type="component" value="Unassembled WGS sequence"/>
</dbReference>
<dbReference type="GO" id="GO:0015209">
    <property type="term" value="F:cytosine transmembrane transporter activity"/>
    <property type="evidence" value="ECO:0007669"/>
    <property type="project" value="InterPro"/>
</dbReference>
<evidence type="ECO:0000256" key="1">
    <source>
        <dbReference type="ARBA" id="ARBA00004141"/>
    </source>
</evidence>
<dbReference type="PATRIC" id="fig|218284.4.peg.2993"/>
<feature type="transmembrane region" description="Helical" evidence="8">
    <location>
        <begin position="201"/>
        <end position="219"/>
    </location>
</feature>
<comment type="similarity">
    <text evidence="2 7">Belongs to the purine-cytosine permease (2.A.39) family.</text>
</comment>
<evidence type="ECO:0000256" key="2">
    <source>
        <dbReference type="ARBA" id="ARBA00008974"/>
    </source>
</evidence>
<dbReference type="PANTHER" id="PTHR30569">
    <property type="entry name" value="CYTOSINE TRANSPORTER CODB"/>
    <property type="match status" value="1"/>
</dbReference>
<dbReference type="Pfam" id="PF02133">
    <property type="entry name" value="Transp_cyt_pur"/>
    <property type="match status" value="1"/>
</dbReference>
<dbReference type="PIRSF" id="PIRSF002744">
    <property type="entry name" value="Pur-cyt_permease"/>
    <property type="match status" value="1"/>
</dbReference>
<feature type="transmembrane region" description="Helical" evidence="8">
    <location>
        <begin position="240"/>
        <end position="261"/>
    </location>
</feature>
<name>A0A0N8GG70_9BACI</name>
<feature type="transmembrane region" description="Helical" evidence="8">
    <location>
        <begin position="411"/>
        <end position="430"/>
    </location>
</feature>
<evidence type="ECO:0000256" key="3">
    <source>
        <dbReference type="ARBA" id="ARBA00022448"/>
    </source>
</evidence>
<evidence type="ECO:0000256" key="8">
    <source>
        <dbReference type="SAM" id="Phobius"/>
    </source>
</evidence>
<dbReference type="OrthoDB" id="2446947at2"/>
<dbReference type="GO" id="GO:0005886">
    <property type="term" value="C:plasma membrane"/>
    <property type="evidence" value="ECO:0007669"/>
    <property type="project" value="TreeGrafter"/>
</dbReference>
<dbReference type="eggNOG" id="COG1457">
    <property type="taxonomic scope" value="Bacteria"/>
</dbReference>
<reference evidence="9 10" key="1">
    <citation type="submission" date="2015-08" db="EMBL/GenBank/DDBJ databases">
        <title>Draft Genome Sequence of Bacillus vietnamensis UCD-SED5.</title>
        <authorList>
            <person name="Lee R.D."/>
            <person name="Jospin G."/>
            <person name="Lang J.M."/>
            <person name="Coil D.A."/>
            <person name="Eisen J.A."/>
        </authorList>
    </citation>
    <scope>NUCLEOTIDE SEQUENCE [LARGE SCALE GENOMIC DNA]</scope>
    <source>
        <strain evidence="9 10">UCD-SED5</strain>
    </source>
</reference>
<evidence type="ECO:0000256" key="6">
    <source>
        <dbReference type="ARBA" id="ARBA00023136"/>
    </source>
</evidence>
<dbReference type="PANTHER" id="PTHR30569:SF0">
    <property type="entry name" value="CYTOSINE PERMEASE"/>
    <property type="match status" value="1"/>
</dbReference>
<evidence type="ECO:0000313" key="9">
    <source>
        <dbReference type="EMBL" id="KPL57674.1"/>
    </source>
</evidence>
<gene>
    <name evidence="9" type="ORF">AM506_20940</name>
</gene>
<keyword evidence="6 7" id="KW-0472">Membrane</keyword>
<dbReference type="EMBL" id="LIXZ01000032">
    <property type="protein sequence ID" value="KPL57674.1"/>
    <property type="molecule type" value="Genomic_DNA"/>
</dbReference>
<feature type="transmembrane region" description="Helical" evidence="8">
    <location>
        <begin position="281"/>
        <end position="300"/>
    </location>
</feature>
<comment type="caution">
    <text evidence="9">The sequence shown here is derived from an EMBL/GenBank/DDBJ whole genome shotgun (WGS) entry which is preliminary data.</text>
</comment>
<dbReference type="RefSeq" id="WP_060674983.1">
    <property type="nucleotide sequence ID" value="NZ_LIXZ01000032.1"/>
</dbReference>
<comment type="subcellular location">
    <subcellularLocation>
        <location evidence="1">Membrane</location>
        <topology evidence="1">Multi-pass membrane protein</topology>
    </subcellularLocation>
</comment>
<feature type="transmembrane region" description="Helical" evidence="8">
    <location>
        <begin position="387"/>
        <end position="405"/>
    </location>
</feature>
<evidence type="ECO:0000256" key="7">
    <source>
        <dbReference type="PIRNR" id="PIRNR002744"/>
    </source>
</evidence>
<feature type="transmembrane region" description="Helical" evidence="8">
    <location>
        <begin position="136"/>
        <end position="156"/>
    </location>
</feature>
<evidence type="ECO:0000256" key="5">
    <source>
        <dbReference type="ARBA" id="ARBA00022989"/>
    </source>
</evidence>
<evidence type="ECO:0000256" key="4">
    <source>
        <dbReference type="ARBA" id="ARBA00022692"/>
    </source>
</evidence>
<feature type="transmembrane region" description="Helical" evidence="8">
    <location>
        <begin position="345"/>
        <end position="366"/>
    </location>
</feature>
<dbReference type="Gene3D" id="1.10.4160.10">
    <property type="entry name" value="Hydantoin permease"/>
    <property type="match status" value="1"/>
</dbReference>
<dbReference type="InterPro" id="IPR030191">
    <property type="entry name" value="CodB"/>
</dbReference>
<keyword evidence="4 8" id="KW-0812">Transmembrane</keyword>
<accession>A0A0N8GG70</accession>
<feature type="transmembrane region" description="Helical" evidence="8">
    <location>
        <begin position="168"/>
        <end position="185"/>
    </location>
</feature>